<comment type="caution">
    <text evidence="6">The sequence shown here is derived from an EMBL/GenBank/DDBJ whole genome shotgun (WGS) entry which is preliminary data.</text>
</comment>
<dbReference type="PANTHER" id="PTHR15157">
    <property type="entry name" value="UV RADIATION RESISTANCE-ASSOCIATED GENE PROTEIN"/>
    <property type="match status" value="1"/>
</dbReference>
<feature type="compositionally biased region" description="Basic and acidic residues" evidence="5">
    <location>
        <begin position="615"/>
        <end position="626"/>
    </location>
</feature>
<evidence type="ECO:0000256" key="1">
    <source>
        <dbReference type="ARBA" id="ARBA00009574"/>
    </source>
</evidence>
<dbReference type="InterPro" id="IPR018791">
    <property type="entry name" value="UV_resistance/autophagy_Atg14"/>
</dbReference>
<dbReference type="Pfam" id="PF10186">
    <property type="entry name" value="ATG14"/>
    <property type="match status" value="1"/>
</dbReference>
<organism evidence="6 7">
    <name type="scientific">Delitschia confertaspora ATCC 74209</name>
    <dbReference type="NCBI Taxonomy" id="1513339"/>
    <lineage>
        <taxon>Eukaryota</taxon>
        <taxon>Fungi</taxon>
        <taxon>Dikarya</taxon>
        <taxon>Ascomycota</taxon>
        <taxon>Pezizomycotina</taxon>
        <taxon>Dothideomycetes</taxon>
        <taxon>Pleosporomycetidae</taxon>
        <taxon>Pleosporales</taxon>
        <taxon>Delitschiaceae</taxon>
        <taxon>Delitschia</taxon>
    </lineage>
</organism>
<feature type="region of interest" description="Disordered" evidence="5">
    <location>
        <begin position="604"/>
        <end position="637"/>
    </location>
</feature>
<name>A0A9P4JQB6_9PLEO</name>
<keyword evidence="3 4" id="KW-0175">Coiled coil</keyword>
<feature type="compositionally biased region" description="Polar residues" evidence="5">
    <location>
        <begin position="99"/>
        <end position="109"/>
    </location>
</feature>
<evidence type="ECO:0000313" key="7">
    <source>
        <dbReference type="Proteomes" id="UP000799536"/>
    </source>
</evidence>
<keyword evidence="7" id="KW-1185">Reference proteome</keyword>
<feature type="region of interest" description="Disordered" evidence="5">
    <location>
        <begin position="84"/>
        <end position="128"/>
    </location>
</feature>
<feature type="compositionally biased region" description="Polar residues" evidence="5">
    <location>
        <begin position="627"/>
        <end position="636"/>
    </location>
</feature>
<dbReference type="GO" id="GO:0000149">
    <property type="term" value="F:SNARE binding"/>
    <property type="evidence" value="ECO:0007669"/>
    <property type="project" value="TreeGrafter"/>
</dbReference>
<evidence type="ECO:0000256" key="4">
    <source>
        <dbReference type="SAM" id="Coils"/>
    </source>
</evidence>
<dbReference type="AlphaFoldDB" id="A0A9P4JQB6"/>
<accession>A0A9P4JQB6</accession>
<proteinExistence type="inferred from homology"/>
<gene>
    <name evidence="6" type="ORF">GQ43DRAFT_412089</name>
</gene>
<dbReference type="GO" id="GO:0000323">
    <property type="term" value="C:lytic vacuole"/>
    <property type="evidence" value="ECO:0007669"/>
    <property type="project" value="TreeGrafter"/>
</dbReference>
<comment type="similarity">
    <text evidence="1">Belongs to the ATG14 family.</text>
</comment>
<dbReference type="OrthoDB" id="72772at2759"/>
<dbReference type="PANTHER" id="PTHR15157:SF5">
    <property type="entry name" value="UV RADIATION RESISTANCE-ASSOCIATED GENE PROTEIN"/>
    <property type="match status" value="1"/>
</dbReference>
<evidence type="ECO:0000256" key="3">
    <source>
        <dbReference type="ARBA" id="ARBA00023054"/>
    </source>
</evidence>
<dbReference type="GO" id="GO:0032991">
    <property type="term" value="C:protein-containing complex"/>
    <property type="evidence" value="ECO:0007669"/>
    <property type="project" value="UniProtKB-ARBA"/>
</dbReference>
<evidence type="ECO:0000256" key="5">
    <source>
        <dbReference type="SAM" id="MobiDB-lite"/>
    </source>
</evidence>
<dbReference type="EMBL" id="ML993909">
    <property type="protein sequence ID" value="KAF2203235.1"/>
    <property type="molecule type" value="Genomic_DNA"/>
</dbReference>
<feature type="coiled-coil region" evidence="4">
    <location>
        <begin position="338"/>
        <end position="372"/>
    </location>
</feature>
<evidence type="ECO:0000256" key="2">
    <source>
        <dbReference type="ARBA" id="ARBA00013807"/>
    </source>
</evidence>
<sequence>MADNVEDAAGGQFESSIPPRERPWLLPYNRKLRHLQGITIRNLTLTPRPTRLRGKTADDEAIPSTFSSPAKALAQLEVNTIAHSRSSSDLRSVEESPKRSSANIPSQGSPKKPVRPSILKDRRRRSTMEWIGASPQERQKKLEDVIAARMADVFFSLHIEDYQDPIYISEVVEKTMNPNFRFFDIGSCGPGVTRLDKLTVKVWATTKYMQDWQYLVEFNVNLRALQFIGKSLGTFEHPLPSNCILFHMTDGIYTSFVDLPIGEKIPFIPVAPPRPQADGRVLPSSSYDALMRLSTLDDCIQDALATRDRLAEEIELILSKNKEAISTVHQVPESEERLRVVENAVSSERRRLEAAKRKRDELKVSIQFRKNEMRKWREYQARVEEDLIPEIENNIKETKVLIRRTKEDMTGQRRRICEDLLKIYPIDPIPNRPLSFTICGLSLPNSDFEDANQDTAAAALGYVAEVLSLLSPYLGIDLPYPVDVKGSSSTVEDPLSVSETKGFQRTYPLFMKGVVRYRFEYGVFLLNKDIEILCNELGLRIIDIRQTLPNLKYLLFVATAGEGELPVRKAGGVRGLLRRGGDGDLERPGSRDSAATASSLVDKIVGDGGANGSFRTHDHGKGKGSEKTTSALQSMQKAVVVERSKLRQVE</sequence>
<feature type="region of interest" description="Disordered" evidence="5">
    <location>
        <begin position="1"/>
        <end position="22"/>
    </location>
</feature>
<dbReference type="GO" id="GO:0035493">
    <property type="term" value="P:SNARE complex assembly"/>
    <property type="evidence" value="ECO:0007669"/>
    <property type="project" value="TreeGrafter"/>
</dbReference>
<dbReference type="Proteomes" id="UP000799536">
    <property type="component" value="Unassembled WGS sequence"/>
</dbReference>
<feature type="compositionally biased region" description="Basic and acidic residues" evidence="5">
    <location>
        <begin position="86"/>
        <end position="98"/>
    </location>
</feature>
<reference evidence="6" key="1">
    <citation type="journal article" date="2020" name="Stud. Mycol.">
        <title>101 Dothideomycetes genomes: a test case for predicting lifestyles and emergence of pathogens.</title>
        <authorList>
            <person name="Haridas S."/>
            <person name="Albert R."/>
            <person name="Binder M."/>
            <person name="Bloem J."/>
            <person name="Labutti K."/>
            <person name="Salamov A."/>
            <person name="Andreopoulos B."/>
            <person name="Baker S."/>
            <person name="Barry K."/>
            <person name="Bills G."/>
            <person name="Bluhm B."/>
            <person name="Cannon C."/>
            <person name="Castanera R."/>
            <person name="Culley D."/>
            <person name="Daum C."/>
            <person name="Ezra D."/>
            <person name="Gonzalez J."/>
            <person name="Henrissat B."/>
            <person name="Kuo A."/>
            <person name="Liang C."/>
            <person name="Lipzen A."/>
            <person name="Lutzoni F."/>
            <person name="Magnuson J."/>
            <person name="Mondo S."/>
            <person name="Nolan M."/>
            <person name="Ohm R."/>
            <person name="Pangilinan J."/>
            <person name="Park H.-J."/>
            <person name="Ramirez L."/>
            <person name="Alfaro M."/>
            <person name="Sun H."/>
            <person name="Tritt A."/>
            <person name="Yoshinaga Y."/>
            <person name="Zwiers L.-H."/>
            <person name="Turgeon B."/>
            <person name="Goodwin S."/>
            <person name="Spatafora J."/>
            <person name="Crous P."/>
            <person name="Grigoriev I."/>
        </authorList>
    </citation>
    <scope>NUCLEOTIDE SEQUENCE</scope>
    <source>
        <strain evidence="6">ATCC 74209</strain>
    </source>
</reference>
<protein>
    <recommendedName>
        <fullName evidence="2">Autophagy-related protein 14</fullName>
    </recommendedName>
</protein>
<evidence type="ECO:0000313" key="6">
    <source>
        <dbReference type="EMBL" id="KAF2203235.1"/>
    </source>
</evidence>
<dbReference type="GO" id="GO:0005768">
    <property type="term" value="C:endosome"/>
    <property type="evidence" value="ECO:0007669"/>
    <property type="project" value="TreeGrafter"/>
</dbReference>